<protein>
    <recommendedName>
        <fullName evidence="5 18">NADH-ubiquinone oxidoreductase chain 2</fullName>
        <ecNumber evidence="4 18">7.1.1.2</ecNumber>
    </recommendedName>
</protein>
<reference evidence="20" key="2">
    <citation type="journal article" date="2022" name="Syst. Entomol.">
        <title>Massive gene rearrangements of mitochondrial genomes and implications for the phylogeny of Trichoptera (Insecta).</title>
        <authorList>
            <person name="Ge X."/>
            <person name="Peng L."/>
            <person name="Vogler A.P."/>
            <person name="Morse J.C."/>
            <person name="Yang L."/>
            <person name="Sun C."/>
            <person name="Wang B."/>
        </authorList>
    </citation>
    <scope>NUCLEOTIDE SEQUENCE</scope>
</reference>
<dbReference type="PANTHER" id="PTHR46552">
    <property type="entry name" value="NADH-UBIQUINONE OXIDOREDUCTASE CHAIN 2"/>
    <property type="match status" value="1"/>
</dbReference>
<evidence type="ECO:0000256" key="4">
    <source>
        <dbReference type="ARBA" id="ARBA00012944"/>
    </source>
</evidence>
<keyword evidence="9 18" id="KW-0999">Mitochondrion inner membrane</keyword>
<feature type="transmembrane region" description="Helical" evidence="18">
    <location>
        <begin position="83"/>
        <end position="103"/>
    </location>
</feature>
<dbReference type="EC" id="7.1.1.2" evidence="4 18"/>
<evidence type="ECO:0000256" key="7">
    <source>
        <dbReference type="ARBA" id="ARBA00022660"/>
    </source>
</evidence>
<dbReference type="InterPro" id="IPR001750">
    <property type="entry name" value="ND/Mrp_TM"/>
</dbReference>
<geneLocation type="mitochondrion" evidence="20"/>
<evidence type="ECO:0000256" key="6">
    <source>
        <dbReference type="ARBA" id="ARBA00022448"/>
    </source>
</evidence>
<comment type="similarity">
    <text evidence="3 18">Belongs to the complex I subunit 2 family.</text>
</comment>
<evidence type="ECO:0000256" key="5">
    <source>
        <dbReference type="ARBA" id="ARBA00021008"/>
    </source>
</evidence>
<comment type="function">
    <text evidence="18">Core subunit of the mitochondrial membrane respiratory chain NADH dehydrogenase (Complex I) which catalyzes electron transfer from NADH through the respiratory chain, using ubiquinone as an electron acceptor. Essential for the catalytic activity and assembly of complex I.</text>
</comment>
<dbReference type="Pfam" id="PF00361">
    <property type="entry name" value="Proton_antipo_M"/>
    <property type="match status" value="1"/>
</dbReference>
<dbReference type="InterPro" id="IPR003917">
    <property type="entry name" value="NADH_UbQ_OxRdtase_chain2"/>
</dbReference>
<keyword evidence="13 18" id="KW-0520">NAD</keyword>
<dbReference type="EMBL" id="OL678013">
    <property type="protein sequence ID" value="UZZ43909.1"/>
    <property type="molecule type" value="Genomic_DNA"/>
</dbReference>
<keyword evidence="8 18" id="KW-0812">Transmembrane</keyword>
<reference evidence="20" key="1">
    <citation type="submission" date="2021-11" db="EMBL/GenBank/DDBJ databases">
        <authorList>
            <person name="Ge X.-Y."/>
            <person name="Peng L."/>
            <person name="Sun C.-H."/>
            <person name="Wang B.-X."/>
        </authorList>
    </citation>
    <scope>NUCLEOTIDE SEQUENCE</scope>
</reference>
<feature type="transmembrane region" description="Helical" evidence="18">
    <location>
        <begin position="60"/>
        <end position="77"/>
    </location>
</feature>
<sequence length="326" mass="39197">MFYNMSNIMFLMTSMMASMMAISCNSWLISWIALEINLFFFIPIIYMYNKFNSESSIKYFLIQVISSMFILLTINYWTMNKQYFMNIIINISLISKLGSVPLHMWMIQIIESMNWIQFLLMSTWQKLAPMILMFNFFNNILMKIFILLNGMVSAISGMNQMSMKKLFGFSSINHLSWLMLTSMISEQMMMMYFSVYLLTMTMISYLLFNFNTWMSNMMMNKKKKISLITISMIFLSMGGMPPFIGFIPKWITIQMLMIKNYYFMMMMMLLFSTMNLYYYFRLSYLILILNNLKINYKLKMTSKIYLYLYMYMNMSLMMFLLINLNF</sequence>
<evidence type="ECO:0000256" key="18">
    <source>
        <dbReference type="RuleBase" id="RU003403"/>
    </source>
</evidence>
<evidence type="ECO:0000256" key="16">
    <source>
        <dbReference type="ARBA" id="ARBA00023136"/>
    </source>
</evidence>
<evidence type="ECO:0000256" key="9">
    <source>
        <dbReference type="ARBA" id="ARBA00022792"/>
    </source>
</evidence>
<evidence type="ECO:0000256" key="10">
    <source>
        <dbReference type="ARBA" id="ARBA00022967"/>
    </source>
</evidence>
<comment type="catalytic activity">
    <reaction evidence="17 18">
        <text>a ubiquinone + NADH + 5 H(+)(in) = a ubiquinol + NAD(+) + 4 H(+)(out)</text>
        <dbReference type="Rhea" id="RHEA:29091"/>
        <dbReference type="Rhea" id="RHEA-COMP:9565"/>
        <dbReference type="Rhea" id="RHEA-COMP:9566"/>
        <dbReference type="ChEBI" id="CHEBI:15378"/>
        <dbReference type="ChEBI" id="CHEBI:16389"/>
        <dbReference type="ChEBI" id="CHEBI:17976"/>
        <dbReference type="ChEBI" id="CHEBI:57540"/>
        <dbReference type="ChEBI" id="CHEBI:57945"/>
        <dbReference type="EC" id="7.1.1.2"/>
    </reaction>
</comment>
<dbReference type="PRINTS" id="PR01436">
    <property type="entry name" value="NADHDHGNASE2"/>
</dbReference>
<comment type="subcellular location">
    <subcellularLocation>
        <location evidence="2 18">Mitochondrion inner membrane</location>
        <topology evidence="2 18">Multi-pass membrane protein</topology>
    </subcellularLocation>
</comment>
<feature type="transmembrane region" description="Helical" evidence="18">
    <location>
        <begin position="304"/>
        <end position="324"/>
    </location>
</feature>
<dbReference type="PANTHER" id="PTHR46552:SF1">
    <property type="entry name" value="NADH-UBIQUINONE OXIDOREDUCTASE CHAIN 2"/>
    <property type="match status" value="1"/>
</dbReference>
<keyword evidence="6" id="KW-0813">Transport</keyword>
<dbReference type="GO" id="GO:0006120">
    <property type="term" value="P:mitochondrial electron transport, NADH to ubiquinone"/>
    <property type="evidence" value="ECO:0007669"/>
    <property type="project" value="InterPro"/>
</dbReference>
<dbReference type="AlphaFoldDB" id="A0A9E8LNU5"/>
<dbReference type="GO" id="GO:0008137">
    <property type="term" value="F:NADH dehydrogenase (ubiquinone) activity"/>
    <property type="evidence" value="ECO:0007669"/>
    <property type="project" value="UniProtKB-EC"/>
</dbReference>
<gene>
    <name evidence="20" type="primary">ND2</name>
</gene>
<evidence type="ECO:0000256" key="2">
    <source>
        <dbReference type="ARBA" id="ARBA00004448"/>
    </source>
</evidence>
<accession>A0A9E8LNU5</accession>
<evidence type="ECO:0000256" key="8">
    <source>
        <dbReference type="ARBA" id="ARBA00022692"/>
    </source>
</evidence>
<feature type="transmembrane region" description="Helical" evidence="18">
    <location>
        <begin position="29"/>
        <end position="48"/>
    </location>
</feature>
<feature type="transmembrane region" description="Helical" evidence="18">
    <location>
        <begin position="190"/>
        <end position="213"/>
    </location>
</feature>
<keyword evidence="12 18" id="KW-1133">Transmembrane helix</keyword>
<evidence type="ECO:0000256" key="3">
    <source>
        <dbReference type="ARBA" id="ARBA00007012"/>
    </source>
</evidence>
<feature type="transmembrane region" description="Helical" evidence="18">
    <location>
        <begin position="225"/>
        <end position="248"/>
    </location>
</feature>
<keyword evidence="14 18" id="KW-0830">Ubiquinone</keyword>
<feature type="transmembrane region" description="Helical" evidence="18">
    <location>
        <begin position="166"/>
        <end position="184"/>
    </location>
</feature>
<dbReference type="GO" id="GO:0005743">
    <property type="term" value="C:mitochondrial inner membrane"/>
    <property type="evidence" value="ECO:0007669"/>
    <property type="project" value="UniProtKB-SubCell"/>
</dbReference>
<evidence type="ECO:0000313" key="20">
    <source>
        <dbReference type="EMBL" id="UZZ43909.1"/>
    </source>
</evidence>
<keyword evidence="7 18" id="KW-0679">Respiratory chain</keyword>
<keyword evidence="15 18" id="KW-0496">Mitochondrion</keyword>
<proteinExistence type="inferred from homology"/>
<evidence type="ECO:0000256" key="11">
    <source>
        <dbReference type="ARBA" id="ARBA00022982"/>
    </source>
</evidence>
<comment type="function">
    <text evidence="1">Core subunit of the mitochondrial membrane respiratory chain NADH dehydrogenase (Complex I) that is believed to belong to the minimal assembly required for catalysis. Complex I functions in the transfer of electrons from NADH to the respiratory chain. The immediate electron acceptor for the enzyme is believed to be ubiquinone.</text>
</comment>
<evidence type="ECO:0000256" key="13">
    <source>
        <dbReference type="ARBA" id="ARBA00023027"/>
    </source>
</evidence>
<feature type="transmembrane region" description="Helical" evidence="18">
    <location>
        <begin position="260"/>
        <end position="280"/>
    </location>
</feature>
<evidence type="ECO:0000256" key="12">
    <source>
        <dbReference type="ARBA" id="ARBA00022989"/>
    </source>
</evidence>
<evidence type="ECO:0000256" key="1">
    <source>
        <dbReference type="ARBA" id="ARBA00003257"/>
    </source>
</evidence>
<dbReference type="InterPro" id="IPR050175">
    <property type="entry name" value="Complex_I_Subunit_2"/>
</dbReference>
<feature type="domain" description="NADH:quinone oxidoreductase/Mrp antiporter transmembrane" evidence="19">
    <location>
        <begin position="25"/>
        <end position="270"/>
    </location>
</feature>
<name>A0A9E8LNU5_9NEOP</name>
<evidence type="ECO:0000256" key="17">
    <source>
        <dbReference type="ARBA" id="ARBA00049551"/>
    </source>
</evidence>
<keyword evidence="16 18" id="KW-0472">Membrane</keyword>
<evidence type="ECO:0000259" key="19">
    <source>
        <dbReference type="Pfam" id="PF00361"/>
    </source>
</evidence>
<keyword evidence="10 18" id="KW-1278">Translocase</keyword>
<organism evidence="20">
    <name type="scientific">Ecnomus sp. XG-2021</name>
    <dbReference type="NCBI Taxonomy" id="2996734"/>
    <lineage>
        <taxon>Eukaryota</taxon>
        <taxon>Metazoa</taxon>
        <taxon>Ecdysozoa</taxon>
        <taxon>Arthropoda</taxon>
        <taxon>Hexapoda</taxon>
        <taxon>Insecta</taxon>
        <taxon>Pterygota</taxon>
        <taxon>Neoptera</taxon>
        <taxon>Endopterygota</taxon>
        <taxon>Trichoptera</taxon>
        <taxon>Annulipalpia</taxon>
        <taxon>Psychomyioidea</taxon>
        <taxon>Ecnomidae</taxon>
        <taxon>Ecnomus</taxon>
    </lineage>
</organism>
<evidence type="ECO:0000256" key="15">
    <source>
        <dbReference type="ARBA" id="ARBA00023128"/>
    </source>
</evidence>
<keyword evidence="11 18" id="KW-0249">Electron transport</keyword>
<evidence type="ECO:0000256" key="14">
    <source>
        <dbReference type="ARBA" id="ARBA00023075"/>
    </source>
</evidence>